<protein>
    <recommendedName>
        <fullName evidence="4">S-adenosyl-L-methionine-dependent methyltransferase</fullName>
    </recommendedName>
</protein>
<dbReference type="STRING" id="670483.S7QL97"/>
<dbReference type="EMBL" id="KB469296">
    <property type="protein sequence ID" value="EPQ60088.1"/>
    <property type="molecule type" value="Genomic_DNA"/>
</dbReference>
<organism evidence="2 3">
    <name type="scientific">Gloeophyllum trabeum (strain ATCC 11539 / FP-39264 / Madison 617)</name>
    <name type="common">Brown rot fungus</name>
    <dbReference type="NCBI Taxonomy" id="670483"/>
    <lineage>
        <taxon>Eukaryota</taxon>
        <taxon>Fungi</taxon>
        <taxon>Dikarya</taxon>
        <taxon>Basidiomycota</taxon>
        <taxon>Agaricomycotina</taxon>
        <taxon>Agaricomycetes</taxon>
        <taxon>Gloeophyllales</taxon>
        <taxon>Gloeophyllaceae</taxon>
        <taxon>Gloeophyllum</taxon>
    </lineage>
</organism>
<dbReference type="eggNOG" id="KOG2793">
    <property type="taxonomic scope" value="Eukaryota"/>
</dbReference>
<name>S7QL97_GLOTA</name>
<dbReference type="CDD" id="cd02440">
    <property type="entry name" value="AdoMet_MTases"/>
    <property type="match status" value="1"/>
</dbReference>
<dbReference type="HOGENOM" id="CLU_030437_1_0_1"/>
<dbReference type="OrthoDB" id="433955at2759"/>
<evidence type="ECO:0008006" key="4">
    <source>
        <dbReference type="Google" id="ProtNLM"/>
    </source>
</evidence>
<feature type="region of interest" description="Disordered" evidence="1">
    <location>
        <begin position="62"/>
        <end position="86"/>
    </location>
</feature>
<evidence type="ECO:0000256" key="1">
    <source>
        <dbReference type="SAM" id="MobiDB-lite"/>
    </source>
</evidence>
<evidence type="ECO:0000313" key="2">
    <source>
        <dbReference type="EMBL" id="EPQ60088.1"/>
    </source>
</evidence>
<keyword evidence="3" id="KW-1185">Reference proteome</keyword>
<reference evidence="2 3" key="1">
    <citation type="journal article" date="2012" name="Science">
        <title>The Paleozoic origin of enzymatic lignin decomposition reconstructed from 31 fungal genomes.</title>
        <authorList>
            <person name="Floudas D."/>
            <person name="Binder M."/>
            <person name="Riley R."/>
            <person name="Barry K."/>
            <person name="Blanchette R.A."/>
            <person name="Henrissat B."/>
            <person name="Martinez A.T."/>
            <person name="Otillar R."/>
            <person name="Spatafora J.W."/>
            <person name="Yadav J.S."/>
            <person name="Aerts A."/>
            <person name="Benoit I."/>
            <person name="Boyd A."/>
            <person name="Carlson A."/>
            <person name="Copeland A."/>
            <person name="Coutinho P.M."/>
            <person name="de Vries R.P."/>
            <person name="Ferreira P."/>
            <person name="Findley K."/>
            <person name="Foster B."/>
            <person name="Gaskell J."/>
            <person name="Glotzer D."/>
            <person name="Gorecki P."/>
            <person name="Heitman J."/>
            <person name="Hesse C."/>
            <person name="Hori C."/>
            <person name="Igarashi K."/>
            <person name="Jurgens J.A."/>
            <person name="Kallen N."/>
            <person name="Kersten P."/>
            <person name="Kohler A."/>
            <person name="Kuees U."/>
            <person name="Kumar T.K.A."/>
            <person name="Kuo A."/>
            <person name="LaButti K."/>
            <person name="Larrondo L.F."/>
            <person name="Lindquist E."/>
            <person name="Ling A."/>
            <person name="Lombard V."/>
            <person name="Lucas S."/>
            <person name="Lundell T."/>
            <person name="Martin R."/>
            <person name="McLaughlin D.J."/>
            <person name="Morgenstern I."/>
            <person name="Morin E."/>
            <person name="Murat C."/>
            <person name="Nagy L.G."/>
            <person name="Nolan M."/>
            <person name="Ohm R.A."/>
            <person name="Patyshakuliyeva A."/>
            <person name="Rokas A."/>
            <person name="Ruiz-Duenas F.J."/>
            <person name="Sabat G."/>
            <person name="Salamov A."/>
            <person name="Samejima M."/>
            <person name="Schmutz J."/>
            <person name="Slot J.C."/>
            <person name="St John F."/>
            <person name="Stenlid J."/>
            <person name="Sun H."/>
            <person name="Sun S."/>
            <person name="Syed K."/>
            <person name="Tsang A."/>
            <person name="Wiebenga A."/>
            <person name="Young D."/>
            <person name="Pisabarro A."/>
            <person name="Eastwood D.C."/>
            <person name="Martin F."/>
            <person name="Cullen D."/>
            <person name="Grigoriev I.V."/>
            <person name="Hibbett D.S."/>
        </authorList>
    </citation>
    <scope>NUCLEOTIDE SEQUENCE [LARGE SCALE GENOMIC DNA]</scope>
    <source>
        <strain evidence="2 3">ATCC 11539</strain>
    </source>
</reference>
<accession>S7QL97</accession>
<dbReference type="AlphaFoldDB" id="S7QL97"/>
<dbReference type="GO" id="GO:0008757">
    <property type="term" value="F:S-adenosylmethionine-dependent methyltransferase activity"/>
    <property type="evidence" value="ECO:0007669"/>
    <property type="project" value="UniProtKB-ARBA"/>
</dbReference>
<dbReference type="PANTHER" id="PTHR14614:SF147">
    <property type="entry name" value="S-ADENOSYLMETHIONINE-DEPENDENT METHYLTRANSFERASE OF THE SEVEN BETA-STRAND FAMILY"/>
    <property type="match status" value="1"/>
</dbReference>
<sequence>MAPYAVPTPPTASLPSLKRLAEHPVSHIKQALHNLRDIYFIPIPPAPTKLRVPKRHLKTHIHDTSVPDSGYASAEEEDDAVDVEEERDLTPEFADEVDAADPDILRSDPFERAFAIKWLTGFISRSDEWISAATDEVEANERYDVLDDVTALLAKFASDDLEETGSLTRKFSFPTAETASATCIEVELNDAALSKEDHTSVGLQSWASCIILARRMCLVPCNYGLDRPARVLELGAGTGLLSIVASKLLGSASPGPVISTDYHPDVLANLRKNVETNFADFQPAPVDVHKLDWEHPDYSAPLDRPFNVILAADVIYHPEHASWIKRCVERLLVRPSAENGGRGGIFWLAIPMRTVGRHEGMGDTVGAVFPAASVVSSVTERAVLAILSEERVERQEGVGRADEGGYRIFKIGWI</sequence>
<dbReference type="SUPFAM" id="SSF53335">
    <property type="entry name" value="S-adenosyl-L-methionine-dependent methyltransferases"/>
    <property type="match status" value="1"/>
</dbReference>
<dbReference type="Proteomes" id="UP000030669">
    <property type="component" value="Unassembled WGS sequence"/>
</dbReference>
<gene>
    <name evidence="2" type="ORF">GLOTRDRAFT_112853</name>
</gene>
<dbReference type="PANTHER" id="PTHR14614">
    <property type="entry name" value="HEPATOCELLULAR CARCINOMA-ASSOCIATED ANTIGEN"/>
    <property type="match status" value="1"/>
</dbReference>
<proteinExistence type="predicted"/>
<evidence type="ECO:0000313" key="3">
    <source>
        <dbReference type="Proteomes" id="UP000030669"/>
    </source>
</evidence>
<dbReference type="GeneID" id="19299631"/>
<dbReference type="InterPro" id="IPR019410">
    <property type="entry name" value="Methyltransf_16"/>
</dbReference>
<dbReference type="OMA" id="ESHYELF"/>
<dbReference type="Gene3D" id="3.40.50.150">
    <property type="entry name" value="Vaccinia Virus protein VP39"/>
    <property type="match status" value="1"/>
</dbReference>
<dbReference type="RefSeq" id="XP_007860570.1">
    <property type="nucleotide sequence ID" value="XM_007862379.1"/>
</dbReference>
<feature type="compositionally biased region" description="Acidic residues" evidence="1">
    <location>
        <begin position="74"/>
        <end position="86"/>
    </location>
</feature>
<dbReference type="InterPro" id="IPR029063">
    <property type="entry name" value="SAM-dependent_MTases_sf"/>
</dbReference>
<dbReference type="KEGG" id="gtr:GLOTRDRAFT_112853"/>
<dbReference type="Pfam" id="PF10294">
    <property type="entry name" value="Methyltransf_16"/>
    <property type="match status" value="1"/>
</dbReference>